<dbReference type="EC" id="1.8.4.11" evidence="5"/>
<dbReference type="Pfam" id="PF01625">
    <property type="entry name" value="PMSR"/>
    <property type="match status" value="1"/>
</dbReference>
<dbReference type="Gene3D" id="3.30.1060.10">
    <property type="entry name" value="Peptide methionine sulphoxide reductase MsrA"/>
    <property type="match status" value="1"/>
</dbReference>
<dbReference type="EMBL" id="JBHSOZ010000004">
    <property type="protein sequence ID" value="MFC5713225.1"/>
    <property type="molecule type" value="Genomic_DNA"/>
</dbReference>
<dbReference type="RefSeq" id="WP_385940808.1">
    <property type="nucleotide sequence ID" value="NZ_JBHSOZ010000004.1"/>
</dbReference>
<keyword evidence="8" id="KW-1185">Reference proteome</keyword>
<dbReference type="InterPro" id="IPR002569">
    <property type="entry name" value="Met_Sox_Rdtase_MsrA_dom"/>
</dbReference>
<evidence type="ECO:0000259" key="6">
    <source>
        <dbReference type="Pfam" id="PF01625"/>
    </source>
</evidence>
<evidence type="ECO:0000256" key="5">
    <source>
        <dbReference type="HAMAP-Rule" id="MF_01401"/>
    </source>
</evidence>
<keyword evidence="2 5" id="KW-0560">Oxidoreductase</keyword>
<evidence type="ECO:0000313" key="8">
    <source>
        <dbReference type="Proteomes" id="UP001596142"/>
    </source>
</evidence>
<protein>
    <recommendedName>
        <fullName evidence="5">Peptide methionine sulfoxide reductase MsrA</fullName>
        <shortName evidence="5">Protein-methionine-S-oxide reductase</shortName>
        <ecNumber evidence="5">1.8.4.11</ecNumber>
    </recommendedName>
    <alternativeName>
        <fullName evidence="5">Peptide-methionine (S)-S-oxide reductase</fullName>
        <shortName evidence="5">Peptide Met(O) reductase</shortName>
    </alternativeName>
</protein>
<reference evidence="8" key="1">
    <citation type="journal article" date="2019" name="Int. J. Syst. Evol. Microbiol.">
        <title>The Global Catalogue of Microorganisms (GCM) 10K type strain sequencing project: providing services to taxonomists for standard genome sequencing and annotation.</title>
        <authorList>
            <consortium name="The Broad Institute Genomics Platform"/>
            <consortium name="The Broad Institute Genome Sequencing Center for Infectious Disease"/>
            <person name="Wu L."/>
            <person name="Ma J."/>
        </authorList>
    </citation>
    <scope>NUCLEOTIDE SEQUENCE [LARGE SCALE GENOMIC DNA]</scope>
    <source>
        <strain evidence="8">CECT 7184</strain>
    </source>
</reference>
<dbReference type="InterPro" id="IPR036509">
    <property type="entry name" value="Met_Sox_Rdtase_MsrA_sf"/>
</dbReference>
<name>A0ABW0YPD2_9BACI</name>
<dbReference type="NCBIfam" id="TIGR00401">
    <property type="entry name" value="msrA"/>
    <property type="match status" value="1"/>
</dbReference>
<evidence type="ECO:0000256" key="1">
    <source>
        <dbReference type="ARBA" id="ARBA00005591"/>
    </source>
</evidence>
<dbReference type="PANTHER" id="PTHR43774">
    <property type="entry name" value="PEPTIDE METHIONINE SULFOXIDE REDUCTASE"/>
    <property type="match status" value="1"/>
</dbReference>
<sequence length="176" mass="20119">MALATFAGGCFWCMVGPFAEREGVITVTSGYTGGETENPSYEEVCSNTTGHVEAVQIEYDSEIISYKELLDIFWRQIDPTDPGGQFNDRGESYQTAIFVHNDYQLEVAKESRRDLNAHGPFNAPIVTKILRAKPFYKAEEHHQDYHEKNRFHYLLYKKGSGREDFIKAHWGDGNEK</sequence>
<comment type="catalytic activity">
    <reaction evidence="3 5">
        <text>L-methionyl-[protein] + [thioredoxin]-disulfide + H2O = L-methionyl-(S)-S-oxide-[protein] + [thioredoxin]-dithiol</text>
        <dbReference type="Rhea" id="RHEA:14217"/>
        <dbReference type="Rhea" id="RHEA-COMP:10698"/>
        <dbReference type="Rhea" id="RHEA-COMP:10700"/>
        <dbReference type="Rhea" id="RHEA-COMP:12313"/>
        <dbReference type="Rhea" id="RHEA-COMP:12315"/>
        <dbReference type="ChEBI" id="CHEBI:15377"/>
        <dbReference type="ChEBI" id="CHEBI:16044"/>
        <dbReference type="ChEBI" id="CHEBI:29950"/>
        <dbReference type="ChEBI" id="CHEBI:44120"/>
        <dbReference type="ChEBI" id="CHEBI:50058"/>
        <dbReference type="EC" id="1.8.4.11"/>
    </reaction>
</comment>
<dbReference type="SUPFAM" id="SSF55068">
    <property type="entry name" value="Peptide methionine sulfoxide reductase"/>
    <property type="match status" value="1"/>
</dbReference>
<evidence type="ECO:0000256" key="2">
    <source>
        <dbReference type="ARBA" id="ARBA00023002"/>
    </source>
</evidence>
<comment type="caution">
    <text evidence="7">The sequence shown here is derived from an EMBL/GenBank/DDBJ whole genome shotgun (WGS) entry which is preliminary data.</text>
</comment>
<organism evidence="7 8">
    <name type="scientific">Thalassorhabdus alkalitolerans</name>
    <dbReference type="NCBI Taxonomy" id="2282697"/>
    <lineage>
        <taxon>Bacteria</taxon>
        <taxon>Bacillati</taxon>
        <taxon>Bacillota</taxon>
        <taxon>Bacilli</taxon>
        <taxon>Bacillales</taxon>
        <taxon>Bacillaceae</taxon>
        <taxon>Thalassorhabdus</taxon>
    </lineage>
</organism>
<evidence type="ECO:0000256" key="4">
    <source>
        <dbReference type="ARBA" id="ARBA00048782"/>
    </source>
</evidence>
<gene>
    <name evidence="5 7" type="primary">msrA</name>
    <name evidence="7" type="ORF">ACFPU1_10545</name>
</gene>
<evidence type="ECO:0000313" key="7">
    <source>
        <dbReference type="EMBL" id="MFC5713225.1"/>
    </source>
</evidence>
<dbReference type="HAMAP" id="MF_01401">
    <property type="entry name" value="MsrA"/>
    <property type="match status" value="1"/>
</dbReference>
<dbReference type="PANTHER" id="PTHR43774:SF1">
    <property type="entry name" value="PEPTIDE METHIONINE SULFOXIDE REDUCTASE MSRA 2"/>
    <property type="match status" value="1"/>
</dbReference>
<comment type="similarity">
    <text evidence="1 5">Belongs to the MsrA Met sulfoxide reductase family.</text>
</comment>
<feature type="domain" description="Peptide methionine sulphoxide reductase MsrA" evidence="6">
    <location>
        <begin position="4"/>
        <end position="153"/>
    </location>
</feature>
<accession>A0ABW0YPD2</accession>
<dbReference type="GO" id="GO:0008113">
    <property type="term" value="F:peptide-methionine (S)-S-oxide reductase activity"/>
    <property type="evidence" value="ECO:0007669"/>
    <property type="project" value="UniProtKB-EC"/>
</dbReference>
<comment type="catalytic activity">
    <reaction evidence="4 5">
        <text>[thioredoxin]-disulfide + L-methionine + H2O = L-methionine (S)-S-oxide + [thioredoxin]-dithiol</text>
        <dbReference type="Rhea" id="RHEA:19993"/>
        <dbReference type="Rhea" id="RHEA-COMP:10698"/>
        <dbReference type="Rhea" id="RHEA-COMP:10700"/>
        <dbReference type="ChEBI" id="CHEBI:15377"/>
        <dbReference type="ChEBI" id="CHEBI:29950"/>
        <dbReference type="ChEBI" id="CHEBI:50058"/>
        <dbReference type="ChEBI" id="CHEBI:57844"/>
        <dbReference type="ChEBI" id="CHEBI:58772"/>
        <dbReference type="EC" id="1.8.4.11"/>
    </reaction>
</comment>
<dbReference type="Proteomes" id="UP001596142">
    <property type="component" value="Unassembled WGS sequence"/>
</dbReference>
<evidence type="ECO:0000256" key="3">
    <source>
        <dbReference type="ARBA" id="ARBA00047806"/>
    </source>
</evidence>
<feature type="active site" evidence="5">
    <location>
        <position position="10"/>
    </location>
</feature>
<comment type="function">
    <text evidence="5">Has an important function as a repair enzyme for proteins that have been inactivated by oxidation. Catalyzes the reversible oxidation-reduction of methionine sulfoxide in proteins to methionine.</text>
</comment>
<proteinExistence type="inferred from homology"/>